<reference evidence="1" key="1">
    <citation type="submission" date="2020-07" db="EMBL/GenBank/DDBJ databases">
        <title>Clarias magur genome sequencing, assembly and annotation.</title>
        <authorList>
            <person name="Kushwaha B."/>
            <person name="Kumar R."/>
            <person name="Das P."/>
            <person name="Joshi C.G."/>
            <person name="Kumar D."/>
            <person name="Nagpure N.S."/>
            <person name="Pandey M."/>
            <person name="Agarwal S."/>
            <person name="Srivastava S."/>
            <person name="Singh M."/>
            <person name="Sahoo L."/>
            <person name="Jayasankar P."/>
            <person name="Meher P.K."/>
            <person name="Koringa P.G."/>
            <person name="Iquebal M.A."/>
            <person name="Das S.P."/>
            <person name="Bit A."/>
            <person name="Patnaik S."/>
            <person name="Patel N."/>
            <person name="Shah T.M."/>
            <person name="Hinsu A."/>
            <person name="Jena J.K."/>
        </authorList>
    </citation>
    <scope>NUCLEOTIDE SEQUENCE</scope>
    <source>
        <strain evidence="1">CIFAMagur01</strain>
        <tissue evidence="1">Testis</tissue>
    </source>
</reference>
<evidence type="ECO:0000313" key="1">
    <source>
        <dbReference type="EMBL" id="KAF5905073.1"/>
    </source>
</evidence>
<proteinExistence type="predicted"/>
<keyword evidence="1" id="KW-0687">Ribonucleoprotein</keyword>
<evidence type="ECO:0000313" key="2">
    <source>
        <dbReference type="Proteomes" id="UP000727407"/>
    </source>
</evidence>
<dbReference type="Proteomes" id="UP000727407">
    <property type="component" value="Unassembled WGS sequence"/>
</dbReference>
<comment type="caution">
    <text evidence="1">The sequence shown here is derived from an EMBL/GenBank/DDBJ whole genome shotgun (WGS) entry which is preliminary data.</text>
</comment>
<name>A0A8J4XE18_CLAMG</name>
<organism evidence="1 2">
    <name type="scientific">Clarias magur</name>
    <name type="common">Asian catfish</name>
    <name type="synonym">Macropteronotus magur</name>
    <dbReference type="NCBI Taxonomy" id="1594786"/>
    <lineage>
        <taxon>Eukaryota</taxon>
        <taxon>Metazoa</taxon>
        <taxon>Chordata</taxon>
        <taxon>Craniata</taxon>
        <taxon>Vertebrata</taxon>
        <taxon>Euteleostomi</taxon>
        <taxon>Actinopterygii</taxon>
        <taxon>Neopterygii</taxon>
        <taxon>Teleostei</taxon>
        <taxon>Ostariophysi</taxon>
        <taxon>Siluriformes</taxon>
        <taxon>Clariidae</taxon>
        <taxon>Clarias</taxon>
    </lineage>
</organism>
<dbReference type="EMBL" id="QNUK01000048">
    <property type="protein sequence ID" value="KAF5905073.1"/>
    <property type="molecule type" value="Genomic_DNA"/>
</dbReference>
<keyword evidence="1" id="KW-0689">Ribosomal protein</keyword>
<dbReference type="GO" id="GO:0005840">
    <property type="term" value="C:ribosome"/>
    <property type="evidence" value="ECO:0007669"/>
    <property type="project" value="UniProtKB-KW"/>
</dbReference>
<gene>
    <name evidence="1" type="primary">rplP</name>
    <name evidence="1" type="ORF">DAT39_005154</name>
</gene>
<accession>A0A8J4XE18</accession>
<dbReference type="AlphaFoldDB" id="A0A8J4XE18"/>
<protein>
    <submittedName>
        <fullName evidence="1">50S ribosomal protein L16</fullName>
    </submittedName>
</protein>
<sequence length="55" mass="5861">MAQLTYSRSGCLGAGCSVSHPSEAFSHRLSISKLPVPCSFASECPPNPPFLYVEC</sequence>
<keyword evidence="2" id="KW-1185">Reference proteome</keyword>